<reference evidence="3" key="1">
    <citation type="submission" date="2023-10" db="EMBL/GenBank/DDBJ databases">
        <authorList>
            <consortium name="Clinical and Environmental Microbiology Branch: Whole genome sequencing antimicrobial resistance pathogens in the healthcare setting"/>
        </authorList>
    </citation>
    <scope>NUCLEOTIDE SEQUENCE</scope>
    <source>
        <strain evidence="3">2020QW-00022</strain>
    </source>
</reference>
<feature type="transmembrane region" description="Helical" evidence="1">
    <location>
        <begin position="6"/>
        <end position="25"/>
    </location>
</feature>
<organism evidence="3">
    <name type="scientific">Providencia rettgeri</name>
    <dbReference type="NCBI Taxonomy" id="587"/>
    <lineage>
        <taxon>Bacteria</taxon>
        <taxon>Pseudomonadati</taxon>
        <taxon>Pseudomonadota</taxon>
        <taxon>Gammaproteobacteria</taxon>
        <taxon>Enterobacterales</taxon>
        <taxon>Morganellaceae</taxon>
        <taxon>Providencia</taxon>
    </lineage>
</organism>
<protein>
    <recommendedName>
        <fullName evidence="2">GP-PDE domain-containing protein</fullName>
    </recommendedName>
</protein>
<name>A0AAD2VRH6_PRORE</name>
<dbReference type="GO" id="GO:0006629">
    <property type="term" value="P:lipid metabolic process"/>
    <property type="evidence" value="ECO:0007669"/>
    <property type="project" value="InterPro"/>
</dbReference>
<evidence type="ECO:0000313" key="4">
    <source>
        <dbReference type="EMBL" id="EMR4590084.1"/>
    </source>
</evidence>
<keyword evidence="1" id="KW-0812">Transmembrane</keyword>
<keyword evidence="1" id="KW-0472">Membrane</keyword>
<dbReference type="PROSITE" id="PS51704">
    <property type="entry name" value="GP_PDE"/>
    <property type="match status" value="1"/>
</dbReference>
<dbReference type="Pfam" id="PF03009">
    <property type="entry name" value="GDPD"/>
    <property type="match status" value="1"/>
</dbReference>
<evidence type="ECO:0000256" key="1">
    <source>
        <dbReference type="SAM" id="Phobius"/>
    </source>
</evidence>
<dbReference type="GO" id="GO:0008081">
    <property type="term" value="F:phosphoric diester hydrolase activity"/>
    <property type="evidence" value="ECO:0007669"/>
    <property type="project" value="InterPro"/>
</dbReference>
<evidence type="ECO:0000313" key="3">
    <source>
        <dbReference type="EMBL" id="ELR5217897.1"/>
    </source>
</evidence>
<comment type="caution">
    <text evidence="3">The sequence shown here is derived from an EMBL/GenBank/DDBJ whole genome shotgun (WGS) entry which is preliminary data.</text>
</comment>
<gene>
    <name evidence="4" type="ORF">M0K77_002412</name>
    <name evidence="3" type="ORF">M0K77_RS12060</name>
</gene>
<accession>A0AAD2VRH6</accession>
<proteinExistence type="predicted"/>
<dbReference type="Gene3D" id="3.20.20.190">
    <property type="entry name" value="Phosphatidylinositol (PI) phosphodiesterase"/>
    <property type="match status" value="1"/>
</dbReference>
<dbReference type="InterPro" id="IPR030395">
    <property type="entry name" value="GP_PDE_dom"/>
</dbReference>
<dbReference type="InterPro" id="IPR017946">
    <property type="entry name" value="PLC-like_Pdiesterase_TIM-brl"/>
</dbReference>
<feature type="domain" description="GP-PDE" evidence="2">
    <location>
        <begin position="37"/>
        <end position="269"/>
    </location>
</feature>
<sequence>MRLLPFFAWTCLLVFVFVICGYIYIEMKIADLNKNNVIVIAHAGGEIDGNIYTNSLEALNNSYEKGARVFELDISETKDGHLVAVHKWDEWAEFTSYQGDLPPTIEEFKKLRILGKYTALDFNDINNWFSEHEDATLITDKINNPALITSLFVDKDRLKMELFSKESLIAGGKLFDGGMANYDAFSKILQTPSAKMLFIPKANYLKNNNIKYIVTGAPTTMKDKLRLKIIRSLDVQVYMFFFGTHEQVEEQINKNRDYLDGAYYDKIPS</sequence>
<evidence type="ECO:0000259" key="2">
    <source>
        <dbReference type="PROSITE" id="PS51704"/>
    </source>
</evidence>
<keyword evidence="1" id="KW-1133">Transmembrane helix</keyword>
<dbReference type="EMBL" id="ABEXCJ040000003">
    <property type="protein sequence ID" value="ELR5217897.1"/>
    <property type="molecule type" value="Genomic_DNA"/>
</dbReference>
<dbReference type="AlphaFoldDB" id="A0AAD2VRH6"/>
<dbReference type="EMBL" id="ABEXCJ050000003">
    <property type="protein sequence ID" value="EMR4590084.1"/>
    <property type="molecule type" value="Genomic_DNA"/>
</dbReference>
<dbReference type="SUPFAM" id="SSF51695">
    <property type="entry name" value="PLC-like phosphodiesterases"/>
    <property type="match status" value="1"/>
</dbReference>